<comment type="similarity">
    <text evidence="1">Belongs to the AfsR/DnrI/RedD regulatory family.</text>
</comment>
<keyword evidence="3 6" id="KW-0238">DNA-binding</keyword>
<dbReference type="GO" id="GO:0000160">
    <property type="term" value="P:phosphorelay signal transduction system"/>
    <property type="evidence" value="ECO:0007669"/>
    <property type="project" value="InterPro"/>
</dbReference>
<organism evidence="8 9">
    <name type="scientific">Rhizocola hellebori</name>
    <dbReference type="NCBI Taxonomy" id="1392758"/>
    <lineage>
        <taxon>Bacteria</taxon>
        <taxon>Bacillati</taxon>
        <taxon>Actinomycetota</taxon>
        <taxon>Actinomycetes</taxon>
        <taxon>Micromonosporales</taxon>
        <taxon>Micromonosporaceae</taxon>
        <taxon>Rhizocola</taxon>
    </lineage>
</organism>
<gene>
    <name evidence="8" type="ORF">Rhe02_46010</name>
</gene>
<evidence type="ECO:0000313" key="9">
    <source>
        <dbReference type="Proteomes" id="UP000612899"/>
    </source>
</evidence>
<dbReference type="GO" id="GO:0003677">
    <property type="term" value="F:DNA binding"/>
    <property type="evidence" value="ECO:0007669"/>
    <property type="project" value="UniProtKB-UniRule"/>
</dbReference>
<dbReference type="Pfam" id="PF03704">
    <property type="entry name" value="BTAD"/>
    <property type="match status" value="1"/>
</dbReference>
<dbReference type="SUPFAM" id="SSF52540">
    <property type="entry name" value="P-loop containing nucleoside triphosphate hydrolases"/>
    <property type="match status" value="1"/>
</dbReference>
<evidence type="ECO:0000256" key="2">
    <source>
        <dbReference type="ARBA" id="ARBA00023015"/>
    </source>
</evidence>
<dbReference type="SUPFAM" id="SSF48452">
    <property type="entry name" value="TPR-like"/>
    <property type="match status" value="3"/>
</dbReference>
<dbReference type="InterPro" id="IPR016032">
    <property type="entry name" value="Sig_transdc_resp-reg_C-effctor"/>
</dbReference>
<dbReference type="PRINTS" id="PR00364">
    <property type="entry name" value="DISEASERSIST"/>
</dbReference>
<dbReference type="InterPro" id="IPR011990">
    <property type="entry name" value="TPR-like_helical_dom_sf"/>
</dbReference>
<keyword evidence="2" id="KW-0805">Transcription regulation</keyword>
<feature type="DNA-binding region" description="OmpR/PhoB-type" evidence="6">
    <location>
        <begin position="1"/>
        <end position="84"/>
    </location>
</feature>
<dbReference type="GO" id="GO:0006355">
    <property type="term" value="P:regulation of DNA-templated transcription"/>
    <property type="evidence" value="ECO:0007669"/>
    <property type="project" value="InterPro"/>
</dbReference>
<dbReference type="SMART" id="SM00028">
    <property type="entry name" value="TPR"/>
    <property type="match status" value="8"/>
</dbReference>
<dbReference type="InterPro" id="IPR036388">
    <property type="entry name" value="WH-like_DNA-bd_sf"/>
</dbReference>
<proteinExistence type="inferred from homology"/>
<dbReference type="PANTHER" id="PTHR35807:SF1">
    <property type="entry name" value="TRANSCRIPTIONAL REGULATOR REDD"/>
    <property type="match status" value="1"/>
</dbReference>
<dbReference type="Gene3D" id="1.25.40.10">
    <property type="entry name" value="Tetratricopeptide repeat domain"/>
    <property type="match status" value="4"/>
</dbReference>
<dbReference type="PANTHER" id="PTHR35807">
    <property type="entry name" value="TRANSCRIPTIONAL REGULATOR REDD-RELATED"/>
    <property type="match status" value="1"/>
</dbReference>
<dbReference type="PROSITE" id="PS50005">
    <property type="entry name" value="TPR"/>
    <property type="match status" value="2"/>
</dbReference>
<dbReference type="InterPro" id="IPR051677">
    <property type="entry name" value="AfsR-DnrI-RedD_regulator"/>
</dbReference>
<comment type="caution">
    <text evidence="8">The sequence shown here is derived from an EMBL/GenBank/DDBJ whole genome shotgun (WGS) entry which is preliminary data.</text>
</comment>
<accession>A0A8J3VGM7</accession>
<evidence type="ECO:0000256" key="1">
    <source>
        <dbReference type="ARBA" id="ARBA00005820"/>
    </source>
</evidence>
<keyword evidence="4" id="KW-0804">Transcription</keyword>
<keyword evidence="9" id="KW-1185">Reference proteome</keyword>
<sequence length="1022" mass="109957">MGPLEVWAGDERVDVGGPKHRRVLAALAMEPGRVLSIEELVDAVWEEEPPETARRQVQNAVSALRQTPIAAVLMADGPGYLLRIEPRAVDVGRFEEHVAQAARLRRAGDLVGAVEALQAGLALWRGPALAGVGGHTAALAVTKLEEKRLAAVVEWASAKLDLGHHDELVDELTALAGRYRYAEPLTGLLMLALHRCGRRADALTRYRHFGEVLRVELRVTPGSELHRLSEQIADGDPALDYQPPAQVARNDLPRDVATFTGRGDELALLSAMVDEANTVVIHAIDGMAGVGKTALAVHAAHQLTERFRDGQLFVDLHGFTPGHSPLAPGAALDILLRAAGVPDEEIAKDVDEKASQWRAKLAGRRTLVVLDNAADTAQVRPLLPGSSGCLVLITSRRRLVDLDGVRTLSLDVLSEADAIALFTRSAGPQRTDGDPAGVAEVVRLCGYLPLAIGIVAARLRHRPMWTLAHLAERLGDEHRRLALLDGDDQGVAAAFALSHRHLSPGQQRLFRLMGLHPGGDIDVYAAADLAGLPFLETERLLEDLVDAHLLLQQSLDRYRFHDLLRDYAAATVAADEPEQARADATIRLLDHYLGASIGAVRLLSQGFESSRLPVVRTDFAHIRDAQRARRWLETEVPNLLEVAAFAADGASPEHAQHLSDTLGGYLDRAGRLREALGLHTIALRASERLDDVAEAVARLGLGMAQGSLGDFTGGSEQIAMALKLFADSGDLQGECSSANVLAVLNAKSSRFDEALRYFNKALVASQKLGHVAREAVIRNNLGRVAEELGRHDEALVHYTEAHELSERSGNIDGLVLALGNIGVSYGRRHEHEKAITYLEKALTISRDNGFSASEARNLDNIGICLRELGRPAEALALHEQALQIQQDINDAYSQAFTWNNISAVHLRLARHEAARDAAQRSLDIVAELGLPSLAGEAHVHVGLAQLGLGDTQAALATLTTALELCMGRDDEGPALDGLGAAYLALGQAEQAAAHWRRAAAVFTEQGDPRAAEVTARLAALAA</sequence>
<dbReference type="Pfam" id="PF00486">
    <property type="entry name" value="Trans_reg_C"/>
    <property type="match status" value="1"/>
</dbReference>
<dbReference type="Pfam" id="PF00931">
    <property type="entry name" value="NB-ARC"/>
    <property type="match status" value="1"/>
</dbReference>
<dbReference type="SUPFAM" id="SSF46894">
    <property type="entry name" value="C-terminal effector domain of the bipartite response regulators"/>
    <property type="match status" value="1"/>
</dbReference>
<dbReference type="Pfam" id="PF13424">
    <property type="entry name" value="TPR_12"/>
    <property type="match status" value="2"/>
</dbReference>
<dbReference type="InterPro" id="IPR019734">
    <property type="entry name" value="TPR_rpt"/>
</dbReference>
<evidence type="ECO:0000259" key="7">
    <source>
        <dbReference type="PROSITE" id="PS51755"/>
    </source>
</evidence>
<dbReference type="InterPro" id="IPR001867">
    <property type="entry name" value="OmpR/PhoB-type_DNA-bd"/>
</dbReference>
<dbReference type="AlphaFoldDB" id="A0A8J3VGM7"/>
<dbReference type="GO" id="GO:0043531">
    <property type="term" value="F:ADP binding"/>
    <property type="evidence" value="ECO:0007669"/>
    <property type="project" value="InterPro"/>
</dbReference>
<dbReference type="SMART" id="SM01043">
    <property type="entry name" value="BTAD"/>
    <property type="match status" value="1"/>
</dbReference>
<dbReference type="CDD" id="cd15831">
    <property type="entry name" value="BTAD"/>
    <property type="match status" value="1"/>
</dbReference>
<reference evidence="8" key="1">
    <citation type="submission" date="2021-01" db="EMBL/GenBank/DDBJ databases">
        <title>Whole genome shotgun sequence of Rhizocola hellebori NBRC 109834.</title>
        <authorList>
            <person name="Komaki H."/>
            <person name="Tamura T."/>
        </authorList>
    </citation>
    <scope>NUCLEOTIDE SEQUENCE</scope>
    <source>
        <strain evidence="8">NBRC 109834</strain>
    </source>
</reference>
<evidence type="ECO:0000256" key="5">
    <source>
        <dbReference type="PROSITE-ProRule" id="PRU00339"/>
    </source>
</evidence>
<dbReference type="Gene3D" id="1.10.10.10">
    <property type="entry name" value="Winged helix-like DNA-binding domain superfamily/Winged helix DNA-binding domain"/>
    <property type="match status" value="1"/>
</dbReference>
<feature type="domain" description="OmpR/PhoB-type" evidence="7">
    <location>
        <begin position="1"/>
        <end position="84"/>
    </location>
</feature>
<dbReference type="InterPro" id="IPR027417">
    <property type="entry name" value="P-loop_NTPase"/>
</dbReference>
<evidence type="ECO:0000256" key="4">
    <source>
        <dbReference type="ARBA" id="ARBA00023163"/>
    </source>
</evidence>
<keyword evidence="5" id="KW-0802">TPR repeat</keyword>
<feature type="repeat" description="TPR" evidence="5">
    <location>
        <begin position="775"/>
        <end position="808"/>
    </location>
</feature>
<feature type="repeat" description="TPR" evidence="5">
    <location>
        <begin position="815"/>
        <end position="848"/>
    </location>
</feature>
<protein>
    <submittedName>
        <fullName evidence="8">SARP family transcriptional regulator</fullName>
    </submittedName>
</protein>
<dbReference type="EMBL" id="BONY01000028">
    <property type="protein sequence ID" value="GIH06534.1"/>
    <property type="molecule type" value="Genomic_DNA"/>
</dbReference>
<dbReference type="PROSITE" id="PS51755">
    <property type="entry name" value="OMPR_PHOB"/>
    <property type="match status" value="1"/>
</dbReference>
<dbReference type="InterPro" id="IPR005158">
    <property type="entry name" value="BTAD"/>
</dbReference>
<evidence type="ECO:0000256" key="6">
    <source>
        <dbReference type="PROSITE-ProRule" id="PRU01091"/>
    </source>
</evidence>
<evidence type="ECO:0000256" key="3">
    <source>
        <dbReference type="ARBA" id="ARBA00023125"/>
    </source>
</evidence>
<dbReference type="Proteomes" id="UP000612899">
    <property type="component" value="Unassembled WGS sequence"/>
</dbReference>
<name>A0A8J3VGM7_9ACTN</name>
<dbReference type="InterPro" id="IPR002182">
    <property type="entry name" value="NB-ARC"/>
</dbReference>
<dbReference type="SMART" id="SM00862">
    <property type="entry name" value="Trans_reg_C"/>
    <property type="match status" value="1"/>
</dbReference>
<evidence type="ECO:0000313" key="8">
    <source>
        <dbReference type="EMBL" id="GIH06534.1"/>
    </source>
</evidence>